<accession>A0AAW0MC14</accession>
<dbReference type="AlphaFoldDB" id="A0AAW0MC14"/>
<feature type="compositionally biased region" description="Polar residues" evidence="1">
    <location>
        <begin position="37"/>
        <end position="51"/>
    </location>
</feature>
<dbReference type="EMBL" id="PKMF04000007">
    <property type="protein sequence ID" value="KAK7860412.1"/>
    <property type="molecule type" value="Genomic_DNA"/>
</dbReference>
<name>A0AAW0MC14_QUESU</name>
<feature type="region of interest" description="Disordered" evidence="1">
    <location>
        <begin position="1"/>
        <end position="51"/>
    </location>
</feature>
<evidence type="ECO:0000256" key="1">
    <source>
        <dbReference type="SAM" id="MobiDB-lite"/>
    </source>
</evidence>
<proteinExistence type="predicted"/>
<sequence length="104" mass="11742">MSSAFDALMSGARATAAKKRPQPQLNPSSPKKRKTLDSNPPQNPKTTKLPNENVNKILNLFGPERVEHLKSKMPELKNKSWNFDPRIGCLLGRGRARFFVWVLT</sequence>
<reference evidence="2" key="3">
    <citation type="submission" date="2023-07" db="EMBL/GenBank/DDBJ databases">
        <title>An improved reference 1 genome and first organelle genomes of Quercus suber.</title>
        <authorList>
            <consortium name="Genosuber Consortium"/>
            <person name="Usie A."/>
            <person name="Serra O."/>
            <person name="Barros P."/>
        </authorList>
    </citation>
    <scope>NUCLEOTIDE SEQUENCE</scope>
    <source>
        <strain evidence="2">HL8</strain>
        <tissue evidence="2">Leaves</tissue>
    </source>
</reference>
<reference evidence="2" key="1">
    <citation type="submission" date="2017-12" db="EMBL/GenBank/DDBJ databases">
        <authorList>
            <person name="Barbosa P."/>
            <person name="Usie A."/>
            <person name="Ramos A.M."/>
        </authorList>
    </citation>
    <scope>NUCLEOTIDE SEQUENCE</scope>
    <source>
        <strain evidence="2">HL8</strain>
        <tissue evidence="2">Leaves</tissue>
    </source>
</reference>
<gene>
    <name evidence="2" type="ORF">CFP56_039780</name>
</gene>
<organism evidence="2">
    <name type="scientific">Quercus suber</name>
    <name type="common">Cork oak</name>
    <dbReference type="NCBI Taxonomy" id="58331"/>
    <lineage>
        <taxon>Eukaryota</taxon>
        <taxon>Viridiplantae</taxon>
        <taxon>Streptophyta</taxon>
        <taxon>Embryophyta</taxon>
        <taxon>Tracheophyta</taxon>
        <taxon>Spermatophyta</taxon>
        <taxon>Magnoliopsida</taxon>
        <taxon>eudicotyledons</taxon>
        <taxon>Gunneridae</taxon>
        <taxon>Pentapetalae</taxon>
        <taxon>rosids</taxon>
        <taxon>fabids</taxon>
        <taxon>Fagales</taxon>
        <taxon>Fagaceae</taxon>
        <taxon>Quercus</taxon>
    </lineage>
</organism>
<reference evidence="2" key="2">
    <citation type="journal article" date="2018" name="Sci. Data">
        <title>The draft genome sequence of cork oak.</title>
        <authorList>
            <person name="Ramos A.M."/>
            <person name="Usie A."/>
            <person name="Barbosa P."/>
            <person name="Barros P.M."/>
            <person name="Capote T."/>
            <person name="Chaves I."/>
            <person name="Simoes F."/>
            <person name="Abreu I."/>
            <person name="Carrasquinho I."/>
            <person name="Faro C."/>
            <person name="Guimaraes J.B."/>
            <person name="Mendonca D."/>
            <person name="Nobrega F."/>
            <person name="Rodrigues L."/>
            <person name="Saibo N.J.M."/>
            <person name="Varela M.C."/>
            <person name="Egas C."/>
            <person name="Matos J."/>
            <person name="Miguel C.M."/>
            <person name="Oliveira M.M."/>
            <person name="Ricardo C.P."/>
            <person name="Goncalves S."/>
        </authorList>
    </citation>
    <scope>NUCLEOTIDE SEQUENCE [LARGE SCALE GENOMIC DNA]</scope>
    <source>
        <strain evidence="2">HL8</strain>
    </source>
</reference>
<comment type="caution">
    <text evidence="2">The sequence shown here is derived from an EMBL/GenBank/DDBJ whole genome shotgun (WGS) entry which is preliminary data.</text>
</comment>
<evidence type="ECO:0000313" key="2">
    <source>
        <dbReference type="EMBL" id="KAK7860412.1"/>
    </source>
</evidence>
<protein>
    <submittedName>
        <fullName evidence="2">Uncharacterized protein</fullName>
    </submittedName>
</protein>